<dbReference type="InterPro" id="IPR014710">
    <property type="entry name" value="RmlC-like_jellyroll"/>
</dbReference>
<feature type="domain" description="HTH araC/xylS-type" evidence="5">
    <location>
        <begin position="165"/>
        <end position="263"/>
    </location>
</feature>
<dbReference type="AlphaFoldDB" id="A0A3M8D7K9"/>
<gene>
    <name evidence="6" type="ORF">EDM56_22185</name>
</gene>
<dbReference type="GO" id="GO:0043565">
    <property type="term" value="F:sequence-specific DNA binding"/>
    <property type="evidence" value="ECO:0007669"/>
    <property type="project" value="InterPro"/>
</dbReference>
<evidence type="ECO:0000259" key="5">
    <source>
        <dbReference type="PROSITE" id="PS01124"/>
    </source>
</evidence>
<keyword evidence="4" id="KW-0804">Transcription</keyword>
<dbReference type="PROSITE" id="PS00041">
    <property type="entry name" value="HTH_ARAC_FAMILY_1"/>
    <property type="match status" value="1"/>
</dbReference>
<dbReference type="Pfam" id="PF12833">
    <property type="entry name" value="HTH_18"/>
    <property type="match status" value="1"/>
</dbReference>
<dbReference type="InterPro" id="IPR003313">
    <property type="entry name" value="AraC-bd"/>
</dbReference>
<dbReference type="SMART" id="SM00342">
    <property type="entry name" value="HTH_ARAC"/>
    <property type="match status" value="1"/>
</dbReference>
<keyword evidence="2" id="KW-0238">DNA-binding</keyword>
<dbReference type="PANTHER" id="PTHR46796">
    <property type="entry name" value="HTH-TYPE TRANSCRIPTIONAL ACTIVATOR RHAS-RELATED"/>
    <property type="match status" value="1"/>
</dbReference>
<comment type="caution">
    <text evidence="6">The sequence shown here is derived from an EMBL/GenBank/DDBJ whole genome shotgun (WGS) entry which is preliminary data.</text>
</comment>
<dbReference type="Gene3D" id="2.60.120.10">
    <property type="entry name" value="Jelly Rolls"/>
    <property type="match status" value="1"/>
</dbReference>
<evidence type="ECO:0000313" key="6">
    <source>
        <dbReference type="EMBL" id="RNB83377.1"/>
    </source>
</evidence>
<keyword evidence="3" id="KW-0010">Activator</keyword>
<dbReference type="InterPro" id="IPR018060">
    <property type="entry name" value="HTH_AraC"/>
</dbReference>
<keyword evidence="1" id="KW-0805">Transcription regulation</keyword>
<protein>
    <submittedName>
        <fullName evidence="6">AraC family transcriptional regulator</fullName>
    </submittedName>
</protein>
<dbReference type="InterPro" id="IPR009057">
    <property type="entry name" value="Homeodomain-like_sf"/>
</dbReference>
<dbReference type="EMBL" id="RHHQ01000018">
    <property type="protein sequence ID" value="RNB83377.1"/>
    <property type="molecule type" value="Genomic_DNA"/>
</dbReference>
<dbReference type="SUPFAM" id="SSF51215">
    <property type="entry name" value="Regulatory protein AraC"/>
    <property type="match status" value="1"/>
</dbReference>
<dbReference type="InterPro" id="IPR037923">
    <property type="entry name" value="HTH-like"/>
</dbReference>
<dbReference type="RefSeq" id="WP_122920109.1">
    <property type="nucleotide sequence ID" value="NZ_RHHQ01000018.1"/>
</dbReference>
<dbReference type="Pfam" id="PF02311">
    <property type="entry name" value="AraC_binding"/>
    <property type="match status" value="1"/>
</dbReference>
<dbReference type="SUPFAM" id="SSF46689">
    <property type="entry name" value="Homeodomain-like"/>
    <property type="match status" value="2"/>
</dbReference>
<evidence type="ECO:0000256" key="4">
    <source>
        <dbReference type="ARBA" id="ARBA00023163"/>
    </source>
</evidence>
<dbReference type="Proteomes" id="UP000271031">
    <property type="component" value="Unassembled WGS sequence"/>
</dbReference>
<sequence>MQMRVVLPQLEIYKIEREFANVPHAHANQFQVTIPLHGTCFFTHENKEMALTAGNGLVLQPRDMHSFAMGDDAGLIIIQVNDQSMYPTAMKTRREPSLYQHFDPVTLSDYFKKWMMDMISFDSAHGLAVEELECQILSYLHQTLWGQAGTMETVHDRLVVDPHLKRVLDYIHAHYTEQMNIDELATIALQSRFHFIRSFKSMMGVTPYQYVLQLRVEQAKVQLQRTDDTVTGISYRLGFSSTSQFYRTFLRAVGMTPEKYRAETR</sequence>
<organism evidence="6 7">
    <name type="scientific">Brevibacillus fluminis</name>
    <dbReference type="NCBI Taxonomy" id="511487"/>
    <lineage>
        <taxon>Bacteria</taxon>
        <taxon>Bacillati</taxon>
        <taxon>Bacillota</taxon>
        <taxon>Bacilli</taxon>
        <taxon>Bacillales</taxon>
        <taxon>Paenibacillaceae</taxon>
        <taxon>Brevibacillus</taxon>
    </lineage>
</organism>
<reference evidence="6 7" key="1">
    <citation type="submission" date="2018-10" db="EMBL/GenBank/DDBJ databases">
        <title>Phylogenomics of Brevibacillus.</title>
        <authorList>
            <person name="Dunlap C."/>
        </authorList>
    </citation>
    <scope>NUCLEOTIDE SEQUENCE [LARGE SCALE GENOMIC DNA]</scope>
    <source>
        <strain evidence="6 7">JCM 15716</strain>
    </source>
</reference>
<accession>A0A3M8D7K9</accession>
<evidence type="ECO:0000256" key="3">
    <source>
        <dbReference type="ARBA" id="ARBA00023159"/>
    </source>
</evidence>
<proteinExistence type="predicted"/>
<dbReference type="PROSITE" id="PS01124">
    <property type="entry name" value="HTH_ARAC_FAMILY_2"/>
    <property type="match status" value="1"/>
</dbReference>
<name>A0A3M8D7K9_9BACL</name>
<dbReference type="Gene3D" id="1.10.10.60">
    <property type="entry name" value="Homeodomain-like"/>
    <property type="match status" value="2"/>
</dbReference>
<dbReference type="InterPro" id="IPR050204">
    <property type="entry name" value="AraC_XylS_family_regulators"/>
</dbReference>
<dbReference type="InterPro" id="IPR020449">
    <property type="entry name" value="Tscrpt_reg_AraC-type_HTH"/>
</dbReference>
<evidence type="ECO:0000313" key="7">
    <source>
        <dbReference type="Proteomes" id="UP000271031"/>
    </source>
</evidence>
<dbReference type="PRINTS" id="PR00032">
    <property type="entry name" value="HTHARAC"/>
</dbReference>
<dbReference type="InterPro" id="IPR018062">
    <property type="entry name" value="HTH_AraC-typ_CS"/>
</dbReference>
<evidence type="ECO:0000256" key="1">
    <source>
        <dbReference type="ARBA" id="ARBA00023015"/>
    </source>
</evidence>
<keyword evidence="7" id="KW-1185">Reference proteome</keyword>
<dbReference type="OrthoDB" id="9816335at2"/>
<evidence type="ECO:0000256" key="2">
    <source>
        <dbReference type="ARBA" id="ARBA00023125"/>
    </source>
</evidence>
<dbReference type="GO" id="GO:0003700">
    <property type="term" value="F:DNA-binding transcription factor activity"/>
    <property type="evidence" value="ECO:0007669"/>
    <property type="project" value="InterPro"/>
</dbReference>